<evidence type="ECO:0000256" key="4">
    <source>
        <dbReference type="ARBA" id="ARBA00022970"/>
    </source>
</evidence>
<evidence type="ECO:0000313" key="7">
    <source>
        <dbReference type="EMBL" id="SFC29106.1"/>
    </source>
</evidence>
<feature type="signal peptide" evidence="5">
    <location>
        <begin position="1"/>
        <end position="26"/>
    </location>
</feature>
<dbReference type="PANTHER" id="PTHR30483:SF38">
    <property type="entry name" value="BLR7848 PROTEIN"/>
    <property type="match status" value="1"/>
</dbReference>
<comment type="similarity">
    <text evidence="1">Belongs to the leucine-binding protein family.</text>
</comment>
<dbReference type="CDD" id="cd06333">
    <property type="entry name" value="PBP1_ABC_RPA1789-like"/>
    <property type="match status" value="1"/>
</dbReference>
<evidence type="ECO:0000259" key="6">
    <source>
        <dbReference type="Pfam" id="PF13458"/>
    </source>
</evidence>
<protein>
    <submittedName>
        <fullName evidence="7">Amino acid/amide ABC transporter substrate-binding protein, HAAT family (TC 3.A.1.4.-)</fullName>
    </submittedName>
</protein>
<dbReference type="Proteomes" id="UP000199058">
    <property type="component" value="Unassembled WGS sequence"/>
</dbReference>
<evidence type="ECO:0000256" key="2">
    <source>
        <dbReference type="ARBA" id="ARBA00022448"/>
    </source>
</evidence>
<dbReference type="Gene3D" id="3.40.50.2300">
    <property type="match status" value="2"/>
</dbReference>
<reference evidence="7 8" key="1">
    <citation type="submission" date="2016-10" db="EMBL/GenBank/DDBJ databases">
        <authorList>
            <person name="de Groot N.N."/>
        </authorList>
    </citation>
    <scope>NUCLEOTIDE SEQUENCE [LARGE SCALE GENOMIC DNA]</scope>
    <source>
        <strain evidence="7 8">DSM 18438</strain>
    </source>
</reference>
<evidence type="ECO:0000313" key="8">
    <source>
        <dbReference type="Proteomes" id="UP000199058"/>
    </source>
</evidence>
<feature type="domain" description="Leucine-binding protein" evidence="6">
    <location>
        <begin position="29"/>
        <end position="378"/>
    </location>
</feature>
<dbReference type="RefSeq" id="WP_091963108.1">
    <property type="nucleotide sequence ID" value="NZ_FOLH01000004.1"/>
</dbReference>
<dbReference type="EMBL" id="FOLH01000004">
    <property type="protein sequence ID" value="SFC29106.1"/>
    <property type="molecule type" value="Genomic_DNA"/>
</dbReference>
<organism evidence="7 8">
    <name type="scientific">Marinospirillum celere</name>
    <dbReference type="NCBI Taxonomy" id="1122252"/>
    <lineage>
        <taxon>Bacteria</taxon>
        <taxon>Pseudomonadati</taxon>
        <taxon>Pseudomonadota</taxon>
        <taxon>Gammaproteobacteria</taxon>
        <taxon>Oceanospirillales</taxon>
        <taxon>Oceanospirillaceae</taxon>
        <taxon>Marinospirillum</taxon>
    </lineage>
</organism>
<keyword evidence="8" id="KW-1185">Reference proteome</keyword>
<evidence type="ECO:0000256" key="1">
    <source>
        <dbReference type="ARBA" id="ARBA00010062"/>
    </source>
</evidence>
<name>A0A1I1HYZ7_9GAMM</name>
<dbReference type="AlphaFoldDB" id="A0A1I1HYZ7"/>
<dbReference type="PANTHER" id="PTHR30483">
    <property type="entry name" value="LEUCINE-SPECIFIC-BINDING PROTEIN"/>
    <property type="match status" value="1"/>
</dbReference>
<sequence length="384" mass="41096">MSKKLLRRGGLLAATLAAGIFSGAQAADPIKIGSFLSVTGPASFLGDPELKTLRMYVDKINEEGGVLGRPLELVHYDDEGNASNARNYASRLVRADRVDIIVGGSTTGATMAAVPLIEQSRTPFISLAGAVVITDPVKPWVFKTPQSDRLAAERVMQDMQERGITKIGLISGTGGFGRSGREQTQQVAEAMGIQILEDVTYSPSDTDMTAQLTRIRNNQDIEAVFNFGFGQSPAIVTRNFAQLGIDRPFYQSHGVASNSFLDLAGSAAEGLRLPASPILVPDSLADDDPQKTIVQAYVDAYEARWNESVSTFGGYAYDGLMLAVAAIEEAGSTDREAVRQALENIQGHVGVTGIFNMSPNDHNGLAADSFRILEVVDGGWKLIE</sequence>
<feature type="chain" id="PRO_5011520726" evidence="5">
    <location>
        <begin position="27"/>
        <end position="384"/>
    </location>
</feature>
<dbReference type="OrthoDB" id="9147078at2"/>
<dbReference type="Pfam" id="PF13458">
    <property type="entry name" value="Peripla_BP_6"/>
    <property type="match status" value="1"/>
</dbReference>
<evidence type="ECO:0000256" key="5">
    <source>
        <dbReference type="SAM" id="SignalP"/>
    </source>
</evidence>
<keyword evidence="3 5" id="KW-0732">Signal</keyword>
<dbReference type="PRINTS" id="PR00337">
    <property type="entry name" value="LEUILEVALBP"/>
</dbReference>
<keyword evidence="4" id="KW-0029">Amino-acid transport</keyword>
<dbReference type="STRING" id="1122252.SAMN05660443_2098"/>
<dbReference type="InterPro" id="IPR000709">
    <property type="entry name" value="Leu_Ile_Val-bd"/>
</dbReference>
<dbReference type="InterPro" id="IPR028082">
    <property type="entry name" value="Peripla_BP_I"/>
</dbReference>
<dbReference type="InterPro" id="IPR051010">
    <property type="entry name" value="BCAA_transport"/>
</dbReference>
<keyword evidence="2" id="KW-0813">Transport</keyword>
<dbReference type="GO" id="GO:0006865">
    <property type="term" value="P:amino acid transport"/>
    <property type="evidence" value="ECO:0007669"/>
    <property type="project" value="UniProtKB-KW"/>
</dbReference>
<dbReference type="SUPFAM" id="SSF53822">
    <property type="entry name" value="Periplasmic binding protein-like I"/>
    <property type="match status" value="1"/>
</dbReference>
<dbReference type="InterPro" id="IPR028081">
    <property type="entry name" value="Leu-bd"/>
</dbReference>
<proteinExistence type="inferred from homology"/>
<gene>
    <name evidence="7" type="ORF">SAMN05660443_2098</name>
</gene>
<accession>A0A1I1HYZ7</accession>
<evidence type="ECO:0000256" key="3">
    <source>
        <dbReference type="ARBA" id="ARBA00022729"/>
    </source>
</evidence>